<evidence type="ECO:0000313" key="3">
    <source>
        <dbReference type="EMBL" id="OUD10240.1"/>
    </source>
</evidence>
<dbReference type="RefSeq" id="WP_086449891.1">
    <property type="nucleotide sequence ID" value="NZ_MSPP01000001.1"/>
</dbReference>
<dbReference type="CDD" id="cd02965">
    <property type="entry name" value="HyaE"/>
    <property type="match status" value="1"/>
</dbReference>
<comment type="similarity">
    <text evidence="1 2">Belongs to the HupG/HyaE family.</text>
</comment>
<dbReference type="AlphaFoldDB" id="A0A251X0H4"/>
<sequence length="127" mass="14040">MTHPLIDRLTTEFGYPVLSNANDLTEFTSREGAHCVFIPGDATRNLETPDVAVVLPELKMTFQGKFDCAVTADAFETDAKTATGVFKTPSLVFYRDGQVIGSIPKVRDWSEYMTRIPQILALKPEGV</sequence>
<accession>A0A251X0H4</accession>
<dbReference type="Pfam" id="PF07449">
    <property type="entry name" value="HyaE"/>
    <property type="match status" value="1"/>
</dbReference>
<organism evidence="3 4">
    <name type="scientific">Marivivens niveibacter</name>
    <dbReference type="NCBI Taxonomy" id="1930667"/>
    <lineage>
        <taxon>Bacteria</taxon>
        <taxon>Pseudomonadati</taxon>
        <taxon>Pseudomonadota</taxon>
        <taxon>Alphaproteobacteria</taxon>
        <taxon>Rhodobacterales</taxon>
        <taxon>Paracoccaceae</taxon>
        <taxon>Marivivens group</taxon>
        <taxon>Marivivens</taxon>
    </lineage>
</organism>
<dbReference type="Gene3D" id="3.40.30.10">
    <property type="entry name" value="Glutaredoxin"/>
    <property type="match status" value="1"/>
</dbReference>
<proteinExistence type="inferred from homology"/>
<dbReference type="OrthoDB" id="6560050at2"/>
<gene>
    <name evidence="3" type="ORF">BVC71_01630</name>
</gene>
<dbReference type="InterPro" id="IPR036249">
    <property type="entry name" value="Thioredoxin-like_sf"/>
</dbReference>
<name>A0A251X0H4_9RHOB</name>
<evidence type="ECO:0000256" key="2">
    <source>
        <dbReference type="PIRNR" id="PIRNR038934"/>
    </source>
</evidence>
<evidence type="ECO:0000313" key="4">
    <source>
        <dbReference type="Proteomes" id="UP000194664"/>
    </source>
</evidence>
<dbReference type="InterPro" id="IPR010893">
    <property type="entry name" value="NiFe-hyd_mat_HyaE"/>
</dbReference>
<protein>
    <recommendedName>
        <fullName evidence="2">Hydrogenase expression/formation protein</fullName>
    </recommendedName>
</protein>
<keyword evidence="4" id="KW-1185">Reference proteome</keyword>
<dbReference type="SUPFAM" id="SSF52833">
    <property type="entry name" value="Thioredoxin-like"/>
    <property type="match status" value="1"/>
</dbReference>
<evidence type="ECO:0000256" key="1">
    <source>
        <dbReference type="ARBA" id="ARBA00009004"/>
    </source>
</evidence>
<reference evidence="3 4" key="1">
    <citation type="submission" date="2016-12" db="EMBL/GenBank/DDBJ databases">
        <title>The draft genome sequence of HSLHS2.</title>
        <authorList>
            <person name="Hu D."/>
            <person name="Wang L."/>
            <person name="Shao Z."/>
        </authorList>
    </citation>
    <scope>NUCLEOTIDE SEQUENCE [LARGE SCALE GENOMIC DNA]</scope>
    <source>
        <strain evidence="3">MCCC 1A06712</strain>
    </source>
</reference>
<dbReference type="Proteomes" id="UP000194664">
    <property type="component" value="Unassembled WGS sequence"/>
</dbReference>
<comment type="caution">
    <text evidence="3">The sequence shown here is derived from an EMBL/GenBank/DDBJ whole genome shotgun (WGS) entry which is preliminary data.</text>
</comment>
<dbReference type="EMBL" id="MSPP01000001">
    <property type="protein sequence ID" value="OUD10240.1"/>
    <property type="molecule type" value="Genomic_DNA"/>
</dbReference>
<dbReference type="PIRSF" id="PIRSF038934">
    <property type="entry name" value="HyaE_HupG"/>
    <property type="match status" value="1"/>
</dbReference>